<evidence type="ECO:0000313" key="1">
    <source>
        <dbReference type="EMBL" id="SFV53054.1"/>
    </source>
</evidence>
<dbReference type="EMBL" id="FPHL01000003">
    <property type="protein sequence ID" value="SFV53054.1"/>
    <property type="molecule type" value="Genomic_DNA"/>
</dbReference>
<dbReference type="AlphaFoldDB" id="A0A1W1BHL7"/>
<protein>
    <submittedName>
        <fullName evidence="1">Uncharacterized protein</fullName>
    </submittedName>
</protein>
<organism evidence="1">
    <name type="scientific">hydrothermal vent metagenome</name>
    <dbReference type="NCBI Taxonomy" id="652676"/>
    <lineage>
        <taxon>unclassified sequences</taxon>
        <taxon>metagenomes</taxon>
        <taxon>ecological metagenomes</taxon>
    </lineage>
</organism>
<reference evidence="1" key="1">
    <citation type="submission" date="2016-10" db="EMBL/GenBank/DDBJ databases">
        <authorList>
            <person name="de Groot N.N."/>
        </authorList>
    </citation>
    <scope>NUCLEOTIDE SEQUENCE</scope>
</reference>
<name>A0A1W1BHL7_9ZZZZ</name>
<accession>A0A1W1BHL7</accession>
<proteinExistence type="predicted"/>
<gene>
    <name evidence="1" type="ORF">MNB_SV-10-658</name>
</gene>
<sequence>MNLEEQYPKLFEKLEDKDIEVRHLLNVDENEEDYDSEEFEFDFEDYNFIIYIAEPVQNALGEEKMGPLIEKLEANDAFENFVASEHDLYGVKSNLNSDEIAVLILDMVEGMV</sequence>